<sequence>MSYTTDLLKTACENEANTNILNFTNDKIIKVKVDIINELPINHEAKVEIIKKLQGYIYVDEIHELKNGAYLRWLDMRDIENIRLVSGAFFCELVFTDSNSCMRMKNIRGRHFEVKMDDVILFQKLNDQEKVILAALSYMSK</sequence>
<accession>A0A6C0IK74</accession>
<name>A0A6C0IK74_9ZZZZ</name>
<evidence type="ECO:0000313" key="1">
    <source>
        <dbReference type="EMBL" id="QHT93631.1"/>
    </source>
</evidence>
<reference evidence="1" key="1">
    <citation type="journal article" date="2020" name="Nature">
        <title>Giant virus diversity and host interactions through global metagenomics.</title>
        <authorList>
            <person name="Schulz F."/>
            <person name="Roux S."/>
            <person name="Paez-Espino D."/>
            <person name="Jungbluth S."/>
            <person name="Walsh D.A."/>
            <person name="Denef V.J."/>
            <person name="McMahon K.D."/>
            <person name="Konstantinidis K.T."/>
            <person name="Eloe-Fadrosh E.A."/>
            <person name="Kyrpides N.C."/>
            <person name="Woyke T."/>
        </authorList>
    </citation>
    <scope>NUCLEOTIDE SEQUENCE</scope>
    <source>
        <strain evidence="1">GVMAG-M-3300024252-29</strain>
    </source>
</reference>
<protein>
    <submittedName>
        <fullName evidence="1">Uncharacterized protein</fullName>
    </submittedName>
</protein>
<proteinExistence type="predicted"/>
<dbReference type="AlphaFoldDB" id="A0A6C0IK74"/>
<dbReference type="EMBL" id="MN740209">
    <property type="protein sequence ID" value="QHT93631.1"/>
    <property type="molecule type" value="Genomic_DNA"/>
</dbReference>
<organism evidence="1">
    <name type="scientific">viral metagenome</name>
    <dbReference type="NCBI Taxonomy" id="1070528"/>
    <lineage>
        <taxon>unclassified sequences</taxon>
        <taxon>metagenomes</taxon>
        <taxon>organismal metagenomes</taxon>
    </lineage>
</organism>